<dbReference type="GO" id="GO:1990189">
    <property type="term" value="F:protein N-terminal-serine acetyltransferase activity"/>
    <property type="evidence" value="ECO:0007669"/>
    <property type="project" value="TreeGrafter"/>
</dbReference>
<accession>A0A504UDL6</accession>
<dbReference type="InterPro" id="IPR016181">
    <property type="entry name" value="Acyl_CoA_acyltransferase"/>
</dbReference>
<keyword evidence="3" id="KW-1185">Reference proteome</keyword>
<proteinExistence type="predicted"/>
<dbReference type="GO" id="GO:0008999">
    <property type="term" value="F:protein-N-terminal-alanine acetyltransferase activity"/>
    <property type="evidence" value="ECO:0007669"/>
    <property type="project" value="TreeGrafter"/>
</dbReference>
<name>A0A504UDL6_9HYPH</name>
<dbReference type="OrthoDB" id="6293260at2"/>
<dbReference type="EMBL" id="VFYP01000006">
    <property type="protein sequence ID" value="TPP04941.1"/>
    <property type="molecule type" value="Genomic_DNA"/>
</dbReference>
<protein>
    <submittedName>
        <fullName evidence="2">GNAT family N-acetyltransferase</fullName>
    </submittedName>
</protein>
<organism evidence="2 3">
    <name type="scientific">Rhizobium glycinendophyticum</name>
    <dbReference type="NCBI Taxonomy" id="2589807"/>
    <lineage>
        <taxon>Bacteria</taxon>
        <taxon>Pseudomonadati</taxon>
        <taxon>Pseudomonadota</taxon>
        <taxon>Alphaproteobacteria</taxon>
        <taxon>Hyphomicrobiales</taxon>
        <taxon>Rhizobiaceae</taxon>
        <taxon>Rhizobium/Agrobacterium group</taxon>
        <taxon>Rhizobium</taxon>
    </lineage>
</organism>
<dbReference type="Gene3D" id="3.40.630.30">
    <property type="match status" value="1"/>
</dbReference>
<dbReference type="Proteomes" id="UP000316429">
    <property type="component" value="Unassembled WGS sequence"/>
</dbReference>
<sequence length="186" mass="21137">MVFPEAALTLIGDTSKPHRLTLRPRRPSDADALFLTMADPEMMRWWSRAPFERVKDLREYFANDDQSNWRSWAIVRADEELAVGFVAAGKKREGVSEIGYLLAREAQGHGYAREAVAMLIDQLFAEGQRRIFADTDPDNQPSIALLTRLGFTLEGRLRAEWQTHIGVRDSLIYGLLVEEWSSRTAG</sequence>
<dbReference type="PANTHER" id="PTHR43441:SF6">
    <property type="entry name" value="N-ACETYLTRANSFERASE DOMAIN-CONTAINING PROTEIN"/>
    <property type="match status" value="1"/>
</dbReference>
<evidence type="ECO:0000259" key="1">
    <source>
        <dbReference type="PROSITE" id="PS51186"/>
    </source>
</evidence>
<keyword evidence="2" id="KW-0808">Transferase</keyword>
<dbReference type="CDD" id="cd04301">
    <property type="entry name" value="NAT_SF"/>
    <property type="match status" value="1"/>
</dbReference>
<dbReference type="InterPro" id="IPR000182">
    <property type="entry name" value="GNAT_dom"/>
</dbReference>
<feature type="domain" description="N-acetyltransferase" evidence="1">
    <location>
        <begin position="20"/>
        <end position="178"/>
    </location>
</feature>
<dbReference type="PROSITE" id="PS51186">
    <property type="entry name" value="GNAT"/>
    <property type="match status" value="1"/>
</dbReference>
<dbReference type="AlphaFoldDB" id="A0A504UDL6"/>
<dbReference type="SUPFAM" id="SSF55729">
    <property type="entry name" value="Acyl-CoA N-acyltransferases (Nat)"/>
    <property type="match status" value="1"/>
</dbReference>
<reference evidence="2 3" key="1">
    <citation type="submission" date="2019-06" db="EMBL/GenBank/DDBJ databases">
        <title>Rhizobium sp. CL12 isolated from roots of soybean.</title>
        <authorList>
            <person name="Wang C."/>
        </authorList>
    </citation>
    <scope>NUCLEOTIDE SEQUENCE [LARGE SCALE GENOMIC DNA]</scope>
    <source>
        <strain evidence="2 3">CL12</strain>
    </source>
</reference>
<dbReference type="PANTHER" id="PTHR43441">
    <property type="entry name" value="RIBOSOMAL-PROTEIN-SERINE ACETYLTRANSFERASE"/>
    <property type="match status" value="1"/>
</dbReference>
<gene>
    <name evidence="2" type="ORF">FJQ55_21160</name>
</gene>
<comment type="caution">
    <text evidence="2">The sequence shown here is derived from an EMBL/GenBank/DDBJ whole genome shotgun (WGS) entry which is preliminary data.</text>
</comment>
<evidence type="ECO:0000313" key="3">
    <source>
        <dbReference type="Proteomes" id="UP000316429"/>
    </source>
</evidence>
<dbReference type="GO" id="GO:0005737">
    <property type="term" value="C:cytoplasm"/>
    <property type="evidence" value="ECO:0007669"/>
    <property type="project" value="TreeGrafter"/>
</dbReference>
<dbReference type="InterPro" id="IPR051908">
    <property type="entry name" value="Ribosomal_N-acetyltransferase"/>
</dbReference>
<evidence type="ECO:0000313" key="2">
    <source>
        <dbReference type="EMBL" id="TPP04941.1"/>
    </source>
</evidence>
<dbReference type="Pfam" id="PF13302">
    <property type="entry name" value="Acetyltransf_3"/>
    <property type="match status" value="1"/>
</dbReference>